<dbReference type="PANTHER" id="PTHR48098">
    <property type="entry name" value="ENTEROCHELIN ESTERASE-RELATED"/>
    <property type="match status" value="1"/>
</dbReference>
<dbReference type="InterPro" id="IPR050583">
    <property type="entry name" value="Mycobacterial_A85_antigen"/>
</dbReference>
<gene>
    <name evidence="1" type="ORF">GNE07_19215</name>
</gene>
<dbReference type="AlphaFoldDB" id="A0AAW9WJK1"/>
<dbReference type="Pfam" id="PF00756">
    <property type="entry name" value="Esterase"/>
    <property type="match status" value="1"/>
</dbReference>
<evidence type="ECO:0008006" key="3">
    <source>
        <dbReference type="Google" id="ProtNLM"/>
    </source>
</evidence>
<dbReference type="InterPro" id="IPR029058">
    <property type="entry name" value="AB_hydrolase_fold"/>
</dbReference>
<dbReference type="Proteomes" id="UP000434223">
    <property type="component" value="Unassembled WGS sequence"/>
</dbReference>
<proteinExistence type="predicted"/>
<dbReference type="SUPFAM" id="SSF53474">
    <property type="entry name" value="alpha/beta-Hydrolases"/>
    <property type="match status" value="1"/>
</dbReference>
<evidence type="ECO:0000313" key="1">
    <source>
        <dbReference type="EMBL" id="MUB65152.1"/>
    </source>
</evidence>
<protein>
    <recommendedName>
        <fullName evidence="3">Esterase</fullName>
    </recommendedName>
</protein>
<sequence>MHFPFLISVNQPEEKIPGKKFKEYTNMAFLTFNFESRYLNGNTEIGMILPECSRRMEAAEFYRPGKKYRVLWLLHGGRGDYSDWIRKSMIEVYACEHDLVVIMPSAMNSAYTDWPSFSVGYDMYGFFLKELMKMVYSWFPVSDRREDNYIAGLSMGGWGAGKFAVNNPELFAGAAILSSTVRNYDFMFEEKSPEVCLQYGNLIRNSGGLEAFHESLDYCTRGILQKTVEEGKKKNLPKLFIGYGDEDHHREEFEDFVDFCRKIKLPFELKIYSGYGHEWRMWDLGIQDALSFLGFGMLEHREIN</sequence>
<accession>A0AAW9WJK1</accession>
<name>A0AAW9WJK1_9FIRM</name>
<comment type="caution">
    <text evidence="1">The sequence shown here is derived from an EMBL/GenBank/DDBJ whole genome shotgun (WGS) entry which is preliminary data.</text>
</comment>
<dbReference type="GO" id="GO:0016747">
    <property type="term" value="F:acyltransferase activity, transferring groups other than amino-acyl groups"/>
    <property type="evidence" value="ECO:0007669"/>
    <property type="project" value="TreeGrafter"/>
</dbReference>
<dbReference type="InterPro" id="IPR000801">
    <property type="entry name" value="Esterase-like"/>
</dbReference>
<dbReference type="Gene3D" id="3.40.50.1820">
    <property type="entry name" value="alpha/beta hydrolase"/>
    <property type="match status" value="1"/>
</dbReference>
<dbReference type="EMBL" id="WNME01000013">
    <property type="protein sequence ID" value="MUB65152.1"/>
    <property type="molecule type" value="Genomic_DNA"/>
</dbReference>
<organism evidence="1 2">
    <name type="scientific">Hungatella hathewayi</name>
    <dbReference type="NCBI Taxonomy" id="154046"/>
    <lineage>
        <taxon>Bacteria</taxon>
        <taxon>Bacillati</taxon>
        <taxon>Bacillota</taxon>
        <taxon>Clostridia</taxon>
        <taxon>Lachnospirales</taxon>
        <taxon>Lachnospiraceae</taxon>
        <taxon>Hungatella</taxon>
    </lineage>
</organism>
<reference evidence="1 2" key="1">
    <citation type="submission" date="2019-09" db="EMBL/GenBank/DDBJ databases">
        <title>Draft genome sequencing of Hungatella hathewayi 123Y-2.</title>
        <authorList>
            <person name="Lv Q."/>
            <person name="Li S."/>
        </authorList>
    </citation>
    <scope>NUCLEOTIDE SEQUENCE [LARGE SCALE GENOMIC DNA]</scope>
    <source>
        <strain evidence="1 2">123Y-2</strain>
    </source>
</reference>
<dbReference type="PANTHER" id="PTHR48098:SF1">
    <property type="entry name" value="DIACYLGLYCEROL ACYLTRANSFERASE_MYCOLYLTRANSFERASE AG85A"/>
    <property type="match status" value="1"/>
</dbReference>
<evidence type="ECO:0000313" key="2">
    <source>
        <dbReference type="Proteomes" id="UP000434223"/>
    </source>
</evidence>